<dbReference type="EMBL" id="GBXM01022440">
    <property type="protein sequence ID" value="JAH86137.1"/>
    <property type="molecule type" value="Transcribed_RNA"/>
</dbReference>
<protein>
    <submittedName>
        <fullName evidence="1">Uncharacterized protein</fullName>
    </submittedName>
</protein>
<dbReference type="AlphaFoldDB" id="A0A0E9W701"/>
<reference evidence="1" key="2">
    <citation type="journal article" date="2015" name="Fish Shellfish Immunol.">
        <title>Early steps in the European eel (Anguilla anguilla)-Vibrio vulnificus interaction in the gills: Role of the RtxA13 toxin.</title>
        <authorList>
            <person name="Callol A."/>
            <person name="Pajuelo D."/>
            <person name="Ebbesson L."/>
            <person name="Teles M."/>
            <person name="MacKenzie S."/>
            <person name="Amaro C."/>
        </authorList>
    </citation>
    <scope>NUCLEOTIDE SEQUENCE</scope>
</reference>
<accession>A0A0E9W701</accession>
<reference evidence="1" key="1">
    <citation type="submission" date="2014-11" db="EMBL/GenBank/DDBJ databases">
        <authorList>
            <person name="Amaro Gonzalez C."/>
        </authorList>
    </citation>
    <scope>NUCLEOTIDE SEQUENCE</scope>
</reference>
<proteinExistence type="predicted"/>
<evidence type="ECO:0000313" key="1">
    <source>
        <dbReference type="EMBL" id="JAH86137.1"/>
    </source>
</evidence>
<organism evidence="1">
    <name type="scientific">Anguilla anguilla</name>
    <name type="common">European freshwater eel</name>
    <name type="synonym">Muraena anguilla</name>
    <dbReference type="NCBI Taxonomy" id="7936"/>
    <lineage>
        <taxon>Eukaryota</taxon>
        <taxon>Metazoa</taxon>
        <taxon>Chordata</taxon>
        <taxon>Craniata</taxon>
        <taxon>Vertebrata</taxon>
        <taxon>Euteleostomi</taxon>
        <taxon>Actinopterygii</taxon>
        <taxon>Neopterygii</taxon>
        <taxon>Teleostei</taxon>
        <taxon>Anguilliformes</taxon>
        <taxon>Anguillidae</taxon>
        <taxon>Anguilla</taxon>
    </lineage>
</organism>
<sequence length="27" mass="3104">MESAGIPLIHIYSMDPMISSFFILFNE</sequence>
<name>A0A0E9W701_ANGAN</name>